<dbReference type="EMBL" id="CP095342">
    <property type="protein sequence ID" value="XAG62206.1"/>
    <property type="molecule type" value="Genomic_DNA"/>
</dbReference>
<accession>A0AAU6TL95</accession>
<dbReference type="AlphaFoldDB" id="A0AAU6TL95"/>
<organism evidence="1">
    <name type="scientific">bacterium 19MO02SH05</name>
    <dbReference type="NCBI Taxonomy" id="2920696"/>
    <lineage>
        <taxon>Bacteria</taxon>
    </lineage>
</organism>
<sequence>MPEKYHERAGYDGVELYNYRRLKEQLGERATFWLMQNWRTLLTRYGQNKLWIDTAREFESFERNAGQWLEQENELKALIQAMKEQGLALEQEVVWLNSAL</sequence>
<name>A0AAU6TL95_UNCXX</name>
<evidence type="ECO:0008006" key="2">
    <source>
        <dbReference type="Google" id="ProtNLM"/>
    </source>
</evidence>
<protein>
    <recommendedName>
        <fullName evidence="2">TnpV protein</fullName>
    </recommendedName>
</protein>
<reference evidence="1" key="1">
    <citation type="submission" date="2022-03" db="EMBL/GenBank/DDBJ databases">
        <title>Sea Food Isolates.</title>
        <authorList>
            <person name="Li c."/>
        </authorList>
    </citation>
    <scope>NUCLEOTIDE SEQUENCE</scope>
    <source>
        <strain evidence="1">19MO02SH05</strain>
    </source>
</reference>
<gene>
    <name evidence="1" type="ORF">MRL64_05425</name>
</gene>
<proteinExistence type="predicted"/>
<evidence type="ECO:0000313" key="1">
    <source>
        <dbReference type="EMBL" id="XAG62206.1"/>
    </source>
</evidence>